<keyword evidence="1" id="KW-1133">Transmembrane helix</keyword>
<keyword evidence="3" id="KW-1185">Reference proteome</keyword>
<evidence type="ECO:0000313" key="2">
    <source>
        <dbReference type="EMBL" id="QEE51281.1"/>
    </source>
</evidence>
<feature type="transmembrane region" description="Helical" evidence="1">
    <location>
        <begin position="320"/>
        <end position="341"/>
    </location>
</feature>
<feature type="transmembrane region" description="Helical" evidence="1">
    <location>
        <begin position="188"/>
        <end position="205"/>
    </location>
</feature>
<feature type="transmembrane region" description="Helical" evidence="1">
    <location>
        <begin position="64"/>
        <end position="83"/>
    </location>
</feature>
<gene>
    <name evidence="2" type="ORF">FUA48_17430</name>
</gene>
<keyword evidence="1" id="KW-0812">Transmembrane</keyword>
<dbReference type="EMBL" id="CP042831">
    <property type="protein sequence ID" value="QEE51281.1"/>
    <property type="molecule type" value="Genomic_DNA"/>
</dbReference>
<evidence type="ECO:0000313" key="3">
    <source>
        <dbReference type="Proteomes" id="UP000321222"/>
    </source>
</evidence>
<keyword evidence="1" id="KW-0472">Membrane</keyword>
<evidence type="ECO:0000256" key="1">
    <source>
        <dbReference type="SAM" id="Phobius"/>
    </source>
</evidence>
<sequence length="378" mass="44063">MKMQHISITKQNICLYLILAINFLFALKYLERITEYAALIGFFIIVIQFSIWKNKNRFKFPFNINLLNIGIICLYVVTSIVLLQKIPAEDLNVDRWSVITSFWDAYLNGDYVYFAESHQNNYPGPMPFYFIIAFPFYLIGELGFMSLCGLLCFYGLMRYINIRDYKQTAILLLLISSLFYLWEVTCRSNVFLNGLLVLFSILYFLNKPKDGNYKHLCISGILIGLALSTRNVYIIPYIIAFIYALRVKKINIKQTVFTGIIALITFTTTFIPFVIGHFEEFKTMNPFIIQSTFLIPFEYTIGFILFAIAISFLCKTKNDVYFFSGITLSAIISFYYLYHIIKEGFTETFYNSSADISYYILATPFLFYYLLLSEKKVS</sequence>
<dbReference type="Proteomes" id="UP000321222">
    <property type="component" value="Chromosome"/>
</dbReference>
<feature type="transmembrane region" description="Helical" evidence="1">
    <location>
        <begin position="36"/>
        <end position="52"/>
    </location>
</feature>
<proteinExistence type="predicted"/>
<dbReference type="AlphaFoldDB" id="A0A5B9FY83"/>
<dbReference type="OrthoDB" id="1327677at2"/>
<feature type="transmembrane region" description="Helical" evidence="1">
    <location>
        <begin position="12"/>
        <end position="30"/>
    </location>
</feature>
<feature type="transmembrane region" description="Helical" evidence="1">
    <location>
        <begin position="128"/>
        <end position="153"/>
    </location>
</feature>
<organism evidence="2 3">
    <name type="scientific">Flavobacterium alkalisoli</name>
    <dbReference type="NCBI Taxonomy" id="2602769"/>
    <lineage>
        <taxon>Bacteria</taxon>
        <taxon>Pseudomonadati</taxon>
        <taxon>Bacteroidota</taxon>
        <taxon>Flavobacteriia</taxon>
        <taxon>Flavobacteriales</taxon>
        <taxon>Flavobacteriaceae</taxon>
        <taxon>Flavobacterium</taxon>
    </lineage>
</organism>
<dbReference type="KEGG" id="fak:FUA48_17430"/>
<protein>
    <recommendedName>
        <fullName evidence="4">Glycosyltransferase RgtA/B/C/D-like domain-containing protein</fullName>
    </recommendedName>
</protein>
<accession>A0A5B9FY83</accession>
<name>A0A5B9FY83_9FLAO</name>
<feature type="transmembrane region" description="Helical" evidence="1">
    <location>
        <begin position="256"/>
        <end position="275"/>
    </location>
</feature>
<feature type="transmembrane region" description="Helical" evidence="1">
    <location>
        <begin position="287"/>
        <end position="313"/>
    </location>
</feature>
<reference evidence="2 3" key="1">
    <citation type="submission" date="2019-08" db="EMBL/GenBank/DDBJ databases">
        <title>Flavobacterium alkalisoli sp. nov., isolated from rhizosphere soil of Suaeda salsa.</title>
        <authorList>
            <person name="Sun J.-Q."/>
            <person name="Xu L."/>
        </authorList>
    </citation>
    <scope>NUCLEOTIDE SEQUENCE [LARGE SCALE GENOMIC DNA]</scope>
    <source>
        <strain evidence="2 3">XS-5</strain>
    </source>
</reference>
<feature type="transmembrane region" description="Helical" evidence="1">
    <location>
        <begin position="356"/>
        <end position="372"/>
    </location>
</feature>
<evidence type="ECO:0008006" key="4">
    <source>
        <dbReference type="Google" id="ProtNLM"/>
    </source>
</evidence>